<dbReference type="AlphaFoldDB" id="A0AAW1IGJ9"/>
<evidence type="ECO:0008006" key="3">
    <source>
        <dbReference type="Google" id="ProtNLM"/>
    </source>
</evidence>
<protein>
    <recommendedName>
        <fullName evidence="3">Polyprotein</fullName>
    </recommendedName>
</protein>
<evidence type="ECO:0000313" key="2">
    <source>
        <dbReference type="Proteomes" id="UP001458880"/>
    </source>
</evidence>
<keyword evidence="2" id="KW-1185">Reference proteome</keyword>
<proteinExistence type="predicted"/>
<name>A0AAW1IGJ9_POPJA</name>
<gene>
    <name evidence="1" type="ORF">QE152_g35264</name>
</gene>
<dbReference type="Proteomes" id="UP001458880">
    <property type="component" value="Unassembled WGS sequence"/>
</dbReference>
<comment type="caution">
    <text evidence="1">The sequence shown here is derived from an EMBL/GenBank/DDBJ whole genome shotgun (WGS) entry which is preliminary data.</text>
</comment>
<dbReference type="Pfam" id="PF14223">
    <property type="entry name" value="Retrotran_gag_2"/>
    <property type="match status" value="1"/>
</dbReference>
<sequence>MKRDVKARNIIVQWLADNVLETIKDKKTTKDIFDTLRQTYTKAGNSVQVEVQSKLRNIKYRNGSLADFITDYERIIQELKGCGGKIKDNEMISQLVTAMPESFQAVTTAIDVIFKVYHIVNLQQSFYFCKKQGRVTTEKR</sequence>
<reference evidence="1 2" key="1">
    <citation type="journal article" date="2024" name="BMC Genomics">
        <title>De novo assembly and annotation of Popillia japonica's genome with initial clues to its potential as an invasive pest.</title>
        <authorList>
            <person name="Cucini C."/>
            <person name="Boschi S."/>
            <person name="Funari R."/>
            <person name="Cardaioli E."/>
            <person name="Iannotti N."/>
            <person name="Marturano G."/>
            <person name="Paoli F."/>
            <person name="Bruttini M."/>
            <person name="Carapelli A."/>
            <person name="Frati F."/>
            <person name="Nardi F."/>
        </authorList>
    </citation>
    <scope>NUCLEOTIDE SEQUENCE [LARGE SCALE GENOMIC DNA]</scope>
    <source>
        <strain evidence="1">DMR45628</strain>
    </source>
</reference>
<accession>A0AAW1IGJ9</accession>
<evidence type="ECO:0000313" key="1">
    <source>
        <dbReference type="EMBL" id="KAK9688519.1"/>
    </source>
</evidence>
<dbReference type="EMBL" id="JASPKY010000588">
    <property type="protein sequence ID" value="KAK9688519.1"/>
    <property type="molecule type" value="Genomic_DNA"/>
</dbReference>
<organism evidence="1 2">
    <name type="scientific">Popillia japonica</name>
    <name type="common">Japanese beetle</name>
    <dbReference type="NCBI Taxonomy" id="7064"/>
    <lineage>
        <taxon>Eukaryota</taxon>
        <taxon>Metazoa</taxon>
        <taxon>Ecdysozoa</taxon>
        <taxon>Arthropoda</taxon>
        <taxon>Hexapoda</taxon>
        <taxon>Insecta</taxon>
        <taxon>Pterygota</taxon>
        <taxon>Neoptera</taxon>
        <taxon>Endopterygota</taxon>
        <taxon>Coleoptera</taxon>
        <taxon>Polyphaga</taxon>
        <taxon>Scarabaeiformia</taxon>
        <taxon>Scarabaeidae</taxon>
        <taxon>Rutelinae</taxon>
        <taxon>Popillia</taxon>
    </lineage>
</organism>